<dbReference type="Proteomes" id="UP000318995">
    <property type="component" value="Unassembled WGS sequence"/>
</dbReference>
<comment type="caution">
    <text evidence="2">The sequence shown here is derived from an EMBL/GenBank/DDBJ whole genome shotgun (WGS) entry which is preliminary data.</text>
</comment>
<evidence type="ECO:0000313" key="2">
    <source>
        <dbReference type="EMBL" id="TWT48313.1"/>
    </source>
</evidence>
<evidence type="ECO:0000313" key="3">
    <source>
        <dbReference type="Proteomes" id="UP000318995"/>
    </source>
</evidence>
<proteinExistence type="predicted"/>
<accession>A0A5C5WDU5</accession>
<name>A0A5C5WDU5_9BACT</name>
<reference evidence="2 3" key="1">
    <citation type="submission" date="2019-02" db="EMBL/GenBank/DDBJ databases">
        <title>Deep-cultivation of Planctomycetes and their phenomic and genomic characterization uncovers novel biology.</title>
        <authorList>
            <person name="Wiegand S."/>
            <person name="Jogler M."/>
            <person name="Boedeker C."/>
            <person name="Pinto D."/>
            <person name="Vollmers J."/>
            <person name="Rivas-Marin E."/>
            <person name="Kohn T."/>
            <person name="Peeters S.H."/>
            <person name="Heuer A."/>
            <person name="Rast P."/>
            <person name="Oberbeckmann S."/>
            <person name="Bunk B."/>
            <person name="Jeske O."/>
            <person name="Meyerdierks A."/>
            <person name="Storesund J.E."/>
            <person name="Kallscheuer N."/>
            <person name="Luecker S."/>
            <person name="Lage O.M."/>
            <person name="Pohl T."/>
            <person name="Merkel B.J."/>
            <person name="Hornburger P."/>
            <person name="Mueller R.-W."/>
            <person name="Bruemmer F."/>
            <person name="Labrenz M."/>
            <person name="Spormann A.M."/>
            <person name="Op Den Camp H."/>
            <person name="Overmann J."/>
            <person name="Amann R."/>
            <person name="Jetten M.S.M."/>
            <person name="Mascher T."/>
            <person name="Medema M.H."/>
            <person name="Devos D.P."/>
            <person name="Kaster A.-K."/>
            <person name="Ovreas L."/>
            <person name="Rohde M."/>
            <person name="Galperin M.Y."/>
            <person name="Jogler C."/>
        </authorList>
    </citation>
    <scope>NUCLEOTIDE SEQUENCE [LARGE SCALE GENOMIC DNA]</scope>
    <source>
        <strain evidence="2 3">Pla111</strain>
    </source>
</reference>
<gene>
    <name evidence="2" type="ORF">Pla111_00760</name>
</gene>
<protein>
    <recommendedName>
        <fullName evidence="4">PEP-CTERM protein-sorting domain-containing protein</fullName>
    </recommendedName>
</protein>
<dbReference type="AlphaFoldDB" id="A0A5C5WDU5"/>
<keyword evidence="1" id="KW-0732">Signal</keyword>
<evidence type="ECO:0000256" key="1">
    <source>
        <dbReference type="SAM" id="SignalP"/>
    </source>
</evidence>
<feature type="signal peptide" evidence="1">
    <location>
        <begin position="1"/>
        <end position="36"/>
    </location>
</feature>
<sequence length="382" mass="39299" precursor="true">MTFKSLVPTGVSRVAGVARRAAFGLLLCCCATNALAAPLTGLTRITSTPIFGGSPTVTSDTAYVSVSSEAPGVWAVTDSGSVFTPAPLSPAAPISSLTRVTEANDGHLYYAVNYGIDTSGLFGGAALYSLSNPSFVPVVWGGDVTHGGVRRDLVGAGTVDDFIGGGSPVFLLPNGEVSPMELPDGSAGAVYSATPNGYAIGSAVVPMTIGNAPAVWDPEGRFRFVETAGSPVSIRDRADGQGVNIGLFSGFDIIYGDQPPIELRGPNSDFPYSGFPIVTEGDFVVVAPELGNDYYAFYPGIIPGTTDRMRPLLEVFPQLSALDNLVVSGATSMGGNVYLTIRAADGLYLFGAPDPSLIPEPTTAALCCGLLVGASLRSRARA</sequence>
<dbReference type="OrthoDB" id="9851024at2"/>
<organism evidence="2 3">
    <name type="scientific">Botrimarina hoheduenensis</name>
    <dbReference type="NCBI Taxonomy" id="2528000"/>
    <lineage>
        <taxon>Bacteria</taxon>
        <taxon>Pseudomonadati</taxon>
        <taxon>Planctomycetota</taxon>
        <taxon>Planctomycetia</taxon>
        <taxon>Pirellulales</taxon>
        <taxon>Lacipirellulaceae</taxon>
        <taxon>Botrimarina</taxon>
    </lineage>
</organism>
<dbReference type="RefSeq" id="WP_146570303.1">
    <property type="nucleotide sequence ID" value="NZ_SJPH01000001.1"/>
</dbReference>
<evidence type="ECO:0008006" key="4">
    <source>
        <dbReference type="Google" id="ProtNLM"/>
    </source>
</evidence>
<dbReference type="EMBL" id="SJPH01000001">
    <property type="protein sequence ID" value="TWT48313.1"/>
    <property type="molecule type" value="Genomic_DNA"/>
</dbReference>
<feature type="chain" id="PRO_5023086907" description="PEP-CTERM protein-sorting domain-containing protein" evidence="1">
    <location>
        <begin position="37"/>
        <end position="382"/>
    </location>
</feature>
<keyword evidence="3" id="KW-1185">Reference proteome</keyword>